<keyword evidence="1" id="KW-0812">Transmembrane</keyword>
<dbReference type="PANTHER" id="PTHR47396:SF1">
    <property type="entry name" value="ATP-DEPENDENT HELICASE IRC3-RELATED"/>
    <property type="match status" value="1"/>
</dbReference>
<name>A0A5D0HUB1_9FLAO</name>
<dbReference type="PANTHER" id="PTHR47396">
    <property type="entry name" value="TYPE I RESTRICTION ENZYME ECOKI R PROTEIN"/>
    <property type="match status" value="1"/>
</dbReference>
<reference evidence="3 4" key="1">
    <citation type="submission" date="2019-08" db="EMBL/GenBank/DDBJ databases">
        <title>Seonamhaeicola sediminis sp. nov., isolated from marine sediment.</title>
        <authorList>
            <person name="Cao W.R."/>
        </authorList>
    </citation>
    <scope>NUCLEOTIDE SEQUENCE [LARGE SCALE GENOMIC DNA]</scope>
    <source>
        <strain evidence="3 4">B011</strain>
    </source>
</reference>
<dbReference type="AlphaFoldDB" id="A0A5D0HUB1"/>
<evidence type="ECO:0000313" key="3">
    <source>
        <dbReference type="EMBL" id="TYA74059.1"/>
    </source>
</evidence>
<keyword evidence="3" id="KW-0378">Hydrolase</keyword>
<feature type="transmembrane region" description="Helical" evidence="1">
    <location>
        <begin position="506"/>
        <end position="524"/>
    </location>
</feature>
<dbReference type="InterPro" id="IPR050742">
    <property type="entry name" value="Helicase_Restrict-Modif_Enz"/>
</dbReference>
<organism evidence="3 4">
    <name type="scientific">Seonamhaeicola marinus</name>
    <dbReference type="NCBI Taxonomy" id="1912246"/>
    <lineage>
        <taxon>Bacteria</taxon>
        <taxon>Pseudomonadati</taxon>
        <taxon>Bacteroidota</taxon>
        <taxon>Flavobacteriia</taxon>
        <taxon>Flavobacteriales</taxon>
        <taxon>Flavobacteriaceae</taxon>
    </lineage>
</organism>
<dbReference type="InterPro" id="IPR006935">
    <property type="entry name" value="Helicase/UvrB_N"/>
</dbReference>
<dbReference type="GO" id="GO:0005524">
    <property type="term" value="F:ATP binding"/>
    <property type="evidence" value="ECO:0007669"/>
    <property type="project" value="InterPro"/>
</dbReference>
<dbReference type="OrthoDB" id="9759819at2"/>
<proteinExistence type="predicted"/>
<dbReference type="InterPro" id="IPR014001">
    <property type="entry name" value="Helicase_ATP-bd"/>
</dbReference>
<evidence type="ECO:0000313" key="4">
    <source>
        <dbReference type="Proteomes" id="UP000323930"/>
    </source>
</evidence>
<keyword evidence="3" id="KW-0547">Nucleotide-binding</keyword>
<gene>
    <name evidence="3" type="ORF">FUA24_11980</name>
</gene>
<protein>
    <submittedName>
        <fullName evidence="3">DEAD/DEAH box helicase</fullName>
    </submittedName>
</protein>
<dbReference type="GO" id="GO:0004386">
    <property type="term" value="F:helicase activity"/>
    <property type="evidence" value="ECO:0007669"/>
    <property type="project" value="UniProtKB-KW"/>
</dbReference>
<dbReference type="RefSeq" id="WP_148542585.1">
    <property type="nucleotide sequence ID" value="NZ_VSDQ01000679.1"/>
</dbReference>
<keyword evidence="3" id="KW-0347">Helicase</keyword>
<feature type="domain" description="Helicase ATP-binding" evidence="2">
    <location>
        <begin position="25"/>
        <end position="184"/>
    </location>
</feature>
<dbReference type="SMART" id="SM00487">
    <property type="entry name" value="DEXDc"/>
    <property type="match status" value="1"/>
</dbReference>
<dbReference type="GO" id="GO:0005829">
    <property type="term" value="C:cytosol"/>
    <property type="evidence" value="ECO:0007669"/>
    <property type="project" value="TreeGrafter"/>
</dbReference>
<keyword evidence="3" id="KW-0067">ATP-binding</keyword>
<keyword evidence="1" id="KW-1133">Transmembrane helix</keyword>
<feature type="transmembrane region" description="Helical" evidence="1">
    <location>
        <begin position="657"/>
        <end position="678"/>
    </location>
</feature>
<dbReference type="Proteomes" id="UP000323930">
    <property type="component" value="Unassembled WGS sequence"/>
</dbReference>
<keyword evidence="1" id="KW-0472">Membrane</keyword>
<evidence type="ECO:0000259" key="2">
    <source>
        <dbReference type="PROSITE" id="PS51192"/>
    </source>
</evidence>
<evidence type="ECO:0000256" key="1">
    <source>
        <dbReference type="SAM" id="Phobius"/>
    </source>
</evidence>
<keyword evidence="4" id="KW-1185">Reference proteome</keyword>
<accession>A0A5D0HUB1</accession>
<dbReference type="EMBL" id="VSDQ01000679">
    <property type="protein sequence ID" value="TYA74059.1"/>
    <property type="molecule type" value="Genomic_DNA"/>
</dbReference>
<dbReference type="Gene3D" id="3.40.50.300">
    <property type="entry name" value="P-loop containing nucleotide triphosphate hydrolases"/>
    <property type="match status" value="2"/>
</dbReference>
<dbReference type="GO" id="GO:0003677">
    <property type="term" value="F:DNA binding"/>
    <property type="evidence" value="ECO:0007669"/>
    <property type="project" value="InterPro"/>
</dbReference>
<dbReference type="GO" id="GO:0016787">
    <property type="term" value="F:hydrolase activity"/>
    <property type="evidence" value="ECO:0007669"/>
    <property type="project" value="InterPro"/>
</dbReference>
<feature type="transmembrane region" description="Helical" evidence="1">
    <location>
        <begin position="684"/>
        <end position="702"/>
    </location>
</feature>
<dbReference type="Pfam" id="PF04851">
    <property type="entry name" value="ResIII"/>
    <property type="match status" value="1"/>
</dbReference>
<dbReference type="CDD" id="cd18785">
    <property type="entry name" value="SF2_C"/>
    <property type="match status" value="1"/>
</dbReference>
<dbReference type="SUPFAM" id="SSF52540">
    <property type="entry name" value="P-loop containing nucleoside triphosphate hydrolases"/>
    <property type="match status" value="1"/>
</dbReference>
<dbReference type="PROSITE" id="PS51192">
    <property type="entry name" value="HELICASE_ATP_BIND_1"/>
    <property type="match status" value="1"/>
</dbReference>
<dbReference type="InterPro" id="IPR027417">
    <property type="entry name" value="P-loop_NTPase"/>
</dbReference>
<comment type="caution">
    <text evidence="3">The sequence shown here is derived from an EMBL/GenBank/DDBJ whole genome shotgun (WGS) entry which is preliminary data.</text>
</comment>
<sequence length="874" mass="101725">MRNYCDSFEFKFQWRSYQDKLLKSFDNHISDDHFHVIAPPGSGKTILGIEIVRRLGKKALVFAPTLAIRNQWKQRIDTFFLKDKTYNYFSFDVKEPADITFITYQSLFSFYKSFDDKEKYHAFFKEHQIETLVLDEAHHLKNEWWNCLISLKNSSEFYVVALTATPPYDSSKTELSKYFELCGEIDDEIAVPNLVKETDLSPHQDFVYFSKPEDVAINFIVEFRSKIANFKDQLLADDTFISILKQHRFYKNPEMYFEELYSNTKYFSSIVIFLNACGILIESEKLEVLGFNKNEKITFPSLELEWLEILLQNILVEDREQLLEHEDYLLNLEKQLRKLNVFEKKRVNFIGNELLYKSLAGSPSKLKSIVDVVNYELENLKENLSCVILTDYIRKEFLNIEDDKVTTINKIGAVPIFHYLRTSIPNVSGLALLTGSIVVVHKSVTNLVKENGFSFTPLKNSSEFLLVSAKSKSTKSTVALVTELFEEGVIKILIGTKSLLGEGWDAPSINTLILASFVGSFVSSNQMRGRAIRKDPDKPNKTGNIWHLVSLDTSDVNGGRDIEILKRRFDAFVGVSNTENTYIETGFERLYLPEQIGTKKIESINYNTFKRAKDRTKTKEDWNKAIIKGGELVKQTRYFYQGKKSFKKQRQLYVFDVVRYFVVELLLGMLMFYIEFFLQSINMLFNKGITYLLYAFIAAFIFKFGRNLYKALVLYIKHGYLDKKINKMGLVILDTMYELGLMTTNEFLVYVESERFDNGDVMCDLKGATLFENALFSNALAQLLDPVESPRYLIVKTNPFRKNLDIENFYPIPDIFGDKKKHALVFQQYWEHYLGKNRLIYTRTKVGRKLLLKARLFHVHNAFKKTTKKVVAWR</sequence>